<comment type="caution">
    <text evidence="2">The sequence shown here is derived from an EMBL/GenBank/DDBJ whole genome shotgun (WGS) entry which is preliminary data.</text>
</comment>
<protein>
    <submittedName>
        <fullName evidence="2">Uncharacterized protein</fullName>
    </submittedName>
</protein>
<keyword evidence="1" id="KW-0732">Signal</keyword>
<gene>
    <name evidence="2" type="ORF">TI39_contig5926g00005</name>
</gene>
<dbReference type="EMBL" id="LAFY01005881">
    <property type="protein sequence ID" value="KJX92081.1"/>
    <property type="molecule type" value="Genomic_DNA"/>
</dbReference>
<dbReference type="Proteomes" id="UP000033647">
    <property type="component" value="Unassembled WGS sequence"/>
</dbReference>
<reference evidence="2 3" key="1">
    <citation type="submission" date="2015-03" db="EMBL/GenBank/DDBJ databases">
        <title>RNA-seq based gene annotation and comparative genomics of four Zymoseptoria species reveal species-specific pathogenicity related genes and transposable element activity.</title>
        <authorList>
            <person name="Grandaubert J."/>
            <person name="Bhattacharyya A."/>
            <person name="Stukenbrock E.H."/>
        </authorList>
    </citation>
    <scope>NUCLEOTIDE SEQUENCE [LARGE SCALE GENOMIC DNA]</scope>
    <source>
        <strain evidence="2 3">Zb18110</strain>
    </source>
</reference>
<evidence type="ECO:0000313" key="2">
    <source>
        <dbReference type="EMBL" id="KJX92081.1"/>
    </source>
</evidence>
<dbReference type="PROSITE" id="PS51257">
    <property type="entry name" value="PROKAR_LIPOPROTEIN"/>
    <property type="match status" value="1"/>
</dbReference>
<dbReference type="OrthoDB" id="10315948at2759"/>
<feature type="signal peptide" evidence="1">
    <location>
        <begin position="1"/>
        <end position="23"/>
    </location>
</feature>
<dbReference type="AlphaFoldDB" id="A0A0F4G3Z8"/>
<evidence type="ECO:0000256" key="1">
    <source>
        <dbReference type="SAM" id="SignalP"/>
    </source>
</evidence>
<proteinExistence type="predicted"/>
<accession>A0A0F4G3Z8</accession>
<feature type="chain" id="PRO_5002468127" evidence="1">
    <location>
        <begin position="24"/>
        <end position="177"/>
    </location>
</feature>
<evidence type="ECO:0000313" key="3">
    <source>
        <dbReference type="Proteomes" id="UP000033647"/>
    </source>
</evidence>
<name>A0A0F4G3Z8_9PEZI</name>
<organism evidence="2 3">
    <name type="scientific">Zymoseptoria brevis</name>
    <dbReference type="NCBI Taxonomy" id="1047168"/>
    <lineage>
        <taxon>Eukaryota</taxon>
        <taxon>Fungi</taxon>
        <taxon>Dikarya</taxon>
        <taxon>Ascomycota</taxon>
        <taxon>Pezizomycotina</taxon>
        <taxon>Dothideomycetes</taxon>
        <taxon>Dothideomycetidae</taxon>
        <taxon>Mycosphaerellales</taxon>
        <taxon>Mycosphaerellaceae</taxon>
        <taxon>Zymoseptoria</taxon>
    </lineage>
</organism>
<keyword evidence="3" id="KW-1185">Reference proteome</keyword>
<sequence>MKLSSSFVTVMALLSLASCGASAHLRGFKVQFNRFQSNDCHESQSMEGGNMADGIGPVLHQEQCHDWTDGKTFHSFRFDQFTWVRREDLSSDKDCALLIYEEGHCGGRLLWVQDRINTPENLGYFWSLDYSLKGMSAKLACRKQDTPADWEREMVWKRPMVVTFLTVKMVQVSTATT</sequence>